<gene>
    <name evidence="2" type="ORF">APUTEX25_002439</name>
    <name evidence="1" type="ORF">F751_5070</name>
</gene>
<name>A0A087SES4_AUXPR</name>
<dbReference type="Proteomes" id="UP000279271">
    <property type="component" value="Unassembled WGS sequence"/>
</dbReference>
<reference evidence="2" key="3">
    <citation type="submission" date="2018-10" db="EMBL/GenBank/DDBJ databases">
        <authorList>
            <person name="Hovde B."/>
            <person name="Zhang X."/>
        </authorList>
    </citation>
    <scope>NUCLEOTIDE SEQUENCE [LARGE SCALE GENOMIC DNA]</scope>
    <source>
        <strain evidence="2">UTEX 25</strain>
    </source>
</reference>
<reference evidence="1 3" key="1">
    <citation type="journal article" date="2014" name="BMC Genomics">
        <title>Oil accumulation mechanisms of the oleaginous microalga Chlorella protothecoides revealed through its genome, transcriptomes, and proteomes.</title>
        <authorList>
            <person name="Gao C."/>
            <person name="Wang Y."/>
            <person name="Shen Y."/>
            <person name="Yan D."/>
            <person name="He X."/>
            <person name="Dai J."/>
            <person name="Wu Q."/>
        </authorList>
    </citation>
    <scope>NUCLEOTIDE SEQUENCE [LARGE SCALE GENOMIC DNA]</scope>
    <source>
        <strain evidence="1 3">0710</strain>
    </source>
</reference>
<sequence>MVQGVASLVQSLNATLVEVFDFDLSHCLEDLDDLQIECMGSAPLNRLAVMQRDRDSGYEDLRDICMGH</sequence>
<dbReference type="RefSeq" id="XP_011397115.1">
    <property type="nucleotide sequence ID" value="XM_011398813.1"/>
</dbReference>
<evidence type="ECO:0000313" key="2">
    <source>
        <dbReference type="EMBL" id="RMZ56249.1"/>
    </source>
</evidence>
<dbReference type="GeneID" id="23616461"/>
<evidence type="ECO:0000313" key="4">
    <source>
        <dbReference type="Proteomes" id="UP000279271"/>
    </source>
</evidence>
<dbReference type="KEGG" id="apro:F751_5070"/>
<dbReference type="EMBL" id="KL662106">
    <property type="protein sequence ID" value="KFM24228.1"/>
    <property type="molecule type" value="Genomic_DNA"/>
</dbReference>
<dbReference type="EMBL" id="QOKY01000151">
    <property type="protein sequence ID" value="RMZ56249.1"/>
    <property type="molecule type" value="Genomic_DNA"/>
</dbReference>
<accession>A0A087SES4</accession>
<evidence type="ECO:0000313" key="3">
    <source>
        <dbReference type="Proteomes" id="UP000028924"/>
    </source>
</evidence>
<proteinExistence type="predicted"/>
<dbReference type="AlphaFoldDB" id="A0A087SES4"/>
<evidence type="ECO:0000313" key="1">
    <source>
        <dbReference type="EMBL" id="KFM24228.1"/>
    </source>
</evidence>
<reference evidence="2" key="4">
    <citation type="submission" date="2018-11" db="EMBL/GenBank/DDBJ databases">
        <title>Characterization of plant carbon substrate utilization by Auxenochlorella protothecoides.</title>
        <authorList>
            <person name="Vogler B.W."/>
            <person name="Starkenburg S.R."/>
            <person name="Sudasinghe N."/>
            <person name="Schambach J.Y."/>
            <person name="Rollin J.A."/>
            <person name="Pattathil S."/>
            <person name="Barry A.N."/>
        </authorList>
    </citation>
    <scope>NUCLEOTIDE SEQUENCE [LARGE SCALE GENOMIC DNA]</scope>
    <source>
        <strain evidence="2">UTEX 25</strain>
    </source>
</reference>
<reference evidence="4" key="2">
    <citation type="journal article" date="2018" name="Algal Res.">
        <title>Characterization of plant carbon substrate utilization by Auxenochlorella protothecoides.</title>
        <authorList>
            <person name="Vogler B.W."/>
            <person name="Starkenburg S.R."/>
            <person name="Sudasinghe N."/>
            <person name="Schambach J.Y."/>
            <person name="Rollin J.A."/>
            <person name="Pattathil S."/>
            <person name="Barry A.N."/>
        </authorList>
    </citation>
    <scope>NUCLEOTIDE SEQUENCE [LARGE SCALE GENOMIC DNA]</scope>
    <source>
        <strain evidence="4">UTEX 25</strain>
    </source>
</reference>
<organism evidence="1 3">
    <name type="scientific">Auxenochlorella protothecoides</name>
    <name type="common">Green microalga</name>
    <name type="synonym">Chlorella protothecoides</name>
    <dbReference type="NCBI Taxonomy" id="3075"/>
    <lineage>
        <taxon>Eukaryota</taxon>
        <taxon>Viridiplantae</taxon>
        <taxon>Chlorophyta</taxon>
        <taxon>core chlorophytes</taxon>
        <taxon>Trebouxiophyceae</taxon>
        <taxon>Chlorellales</taxon>
        <taxon>Chlorellaceae</taxon>
        <taxon>Auxenochlorella</taxon>
    </lineage>
</organism>
<dbReference type="Proteomes" id="UP000028924">
    <property type="component" value="Unassembled WGS sequence"/>
</dbReference>
<keyword evidence="3" id="KW-1185">Reference proteome</keyword>
<protein>
    <submittedName>
        <fullName evidence="1">Uncharacterized protein</fullName>
    </submittedName>
</protein>